<reference evidence="7 8" key="1">
    <citation type="submission" date="2017-04" db="EMBL/GenBank/DDBJ databases">
        <authorList>
            <person name="Afonso C.L."/>
            <person name="Miller P.J."/>
            <person name="Scott M.A."/>
            <person name="Spackman E."/>
            <person name="Goraichik I."/>
            <person name="Dimitrov K.M."/>
            <person name="Suarez D.L."/>
            <person name="Swayne D.E."/>
        </authorList>
    </citation>
    <scope>NUCLEOTIDE SEQUENCE [LARGE SCALE GENOMIC DNA]</scope>
    <source>
        <strain evidence="7 8">KR-140</strain>
    </source>
</reference>
<dbReference type="InterPro" id="IPR002104">
    <property type="entry name" value="Integrase_catalytic"/>
</dbReference>
<keyword evidence="3" id="KW-0233">DNA recombination</keyword>
<dbReference type="SUPFAM" id="SSF47823">
    <property type="entry name" value="lambda integrase-like, N-terminal domain"/>
    <property type="match status" value="1"/>
</dbReference>
<dbReference type="GO" id="GO:0003677">
    <property type="term" value="F:DNA binding"/>
    <property type="evidence" value="ECO:0007669"/>
    <property type="project" value="UniProtKB-UniRule"/>
</dbReference>
<evidence type="ECO:0000259" key="6">
    <source>
        <dbReference type="PROSITE" id="PS51900"/>
    </source>
</evidence>
<dbReference type="Gene3D" id="1.10.443.10">
    <property type="entry name" value="Intergrase catalytic core"/>
    <property type="match status" value="1"/>
</dbReference>
<evidence type="ECO:0000313" key="7">
    <source>
        <dbReference type="EMBL" id="SMB85146.1"/>
    </source>
</evidence>
<dbReference type="GO" id="GO:0006310">
    <property type="term" value="P:DNA recombination"/>
    <property type="evidence" value="ECO:0007669"/>
    <property type="project" value="UniProtKB-KW"/>
</dbReference>
<dbReference type="InterPro" id="IPR004107">
    <property type="entry name" value="Integrase_SAM-like_N"/>
</dbReference>
<name>A0A1W1UVT4_9DEIO</name>
<keyword evidence="1" id="KW-0229">DNA integration</keyword>
<dbReference type="CDD" id="cd00397">
    <property type="entry name" value="DNA_BRE_C"/>
    <property type="match status" value="1"/>
</dbReference>
<evidence type="ECO:0000256" key="2">
    <source>
        <dbReference type="ARBA" id="ARBA00023125"/>
    </source>
</evidence>
<dbReference type="InterPro" id="IPR044068">
    <property type="entry name" value="CB"/>
</dbReference>
<dbReference type="OrthoDB" id="9801717at2"/>
<dbReference type="PANTHER" id="PTHR30349:SF81">
    <property type="entry name" value="TYROSINE RECOMBINASE XERC"/>
    <property type="match status" value="1"/>
</dbReference>
<dbReference type="PROSITE" id="PS51898">
    <property type="entry name" value="TYR_RECOMBINASE"/>
    <property type="match status" value="1"/>
</dbReference>
<dbReference type="InterPro" id="IPR010998">
    <property type="entry name" value="Integrase_recombinase_N"/>
</dbReference>
<dbReference type="Pfam" id="PF00589">
    <property type="entry name" value="Phage_integrase"/>
    <property type="match status" value="1"/>
</dbReference>
<keyword evidence="2 4" id="KW-0238">DNA-binding</keyword>
<keyword evidence="8" id="KW-1185">Reference proteome</keyword>
<organism evidence="7 8">
    <name type="scientific">Deinococcus hopiensis KR-140</name>
    <dbReference type="NCBI Taxonomy" id="695939"/>
    <lineage>
        <taxon>Bacteria</taxon>
        <taxon>Thermotogati</taxon>
        <taxon>Deinococcota</taxon>
        <taxon>Deinococci</taxon>
        <taxon>Deinococcales</taxon>
        <taxon>Deinococcaceae</taxon>
        <taxon>Deinococcus</taxon>
    </lineage>
</organism>
<dbReference type="STRING" id="695939.SAMN00790413_03282"/>
<sequence length="325" mass="35525">MLLRTRKELPLTLVPQISSTPLDPVQLVLDSVTSPLTKTAYKKALGDFLYWWGEQGRPPLTKAVVQRYVAVLLEEGKSSSSVNVRLSAIRKLVPEAADNGQLAPFEAESIARVKGIKKQGRRTGAWLSRSQAQELLLAPDTSTLRGLRDRALLAVLLGCGLRRSELVNLTFDHLQQREGRWVVLDLSGKHGRTRTIPMPSWCKAAVDAWVLAAGLKSGRVFRPTSPRGARLLARESLSHEAVALIVRKYGQQIGRADLTPEGVHLAPHDLRRTFAKLAHKGGAPIDQIQLSLGHASIQTTEVYLGVDQNLESAPCDVLGLSLKGS</sequence>
<feature type="domain" description="Tyr recombinase" evidence="5">
    <location>
        <begin position="122"/>
        <end position="316"/>
    </location>
</feature>
<gene>
    <name evidence="7" type="ORF">SAMN00790413_03282</name>
</gene>
<dbReference type="Proteomes" id="UP000192582">
    <property type="component" value="Unassembled WGS sequence"/>
</dbReference>
<dbReference type="Gene3D" id="1.10.150.130">
    <property type="match status" value="1"/>
</dbReference>
<evidence type="ECO:0000256" key="3">
    <source>
        <dbReference type="ARBA" id="ARBA00023172"/>
    </source>
</evidence>
<proteinExistence type="predicted"/>
<evidence type="ECO:0000256" key="4">
    <source>
        <dbReference type="PROSITE-ProRule" id="PRU01248"/>
    </source>
</evidence>
<protein>
    <submittedName>
        <fullName evidence="7">Site-specific recombinase XerD</fullName>
    </submittedName>
</protein>
<dbReference type="InterPro" id="IPR013762">
    <property type="entry name" value="Integrase-like_cat_sf"/>
</dbReference>
<dbReference type="RefSeq" id="WP_084047213.1">
    <property type="nucleotide sequence ID" value="NZ_FWWU01000008.1"/>
</dbReference>
<dbReference type="PANTHER" id="PTHR30349">
    <property type="entry name" value="PHAGE INTEGRASE-RELATED"/>
    <property type="match status" value="1"/>
</dbReference>
<evidence type="ECO:0000256" key="1">
    <source>
        <dbReference type="ARBA" id="ARBA00022908"/>
    </source>
</evidence>
<evidence type="ECO:0000259" key="5">
    <source>
        <dbReference type="PROSITE" id="PS51898"/>
    </source>
</evidence>
<dbReference type="InterPro" id="IPR011010">
    <property type="entry name" value="DNA_brk_join_enz"/>
</dbReference>
<dbReference type="EMBL" id="FWWU01000008">
    <property type="protein sequence ID" value="SMB85146.1"/>
    <property type="molecule type" value="Genomic_DNA"/>
</dbReference>
<dbReference type="PROSITE" id="PS51900">
    <property type="entry name" value="CB"/>
    <property type="match status" value="1"/>
</dbReference>
<dbReference type="GO" id="GO:0015074">
    <property type="term" value="P:DNA integration"/>
    <property type="evidence" value="ECO:0007669"/>
    <property type="project" value="UniProtKB-KW"/>
</dbReference>
<dbReference type="SUPFAM" id="SSF56349">
    <property type="entry name" value="DNA breaking-rejoining enzymes"/>
    <property type="match status" value="1"/>
</dbReference>
<accession>A0A1W1UVT4</accession>
<feature type="domain" description="Core-binding (CB)" evidence="6">
    <location>
        <begin position="19"/>
        <end position="97"/>
    </location>
</feature>
<evidence type="ECO:0000313" key="8">
    <source>
        <dbReference type="Proteomes" id="UP000192582"/>
    </source>
</evidence>
<dbReference type="InterPro" id="IPR050090">
    <property type="entry name" value="Tyrosine_recombinase_XerCD"/>
</dbReference>
<dbReference type="Pfam" id="PF02899">
    <property type="entry name" value="Phage_int_SAM_1"/>
    <property type="match status" value="1"/>
</dbReference>
<dbReference type="AlphaFoldDB" id="A0A1W1UVT4"/>